<evidence type="ECO:0000313" key="4">
    <source>
        <dbReference type="EMBL" id="MCV9389273.1"/>
    </source>
</evidence>
<dbReference type="PANTHER" id="PTHR24026:SF126">
    <property type="entry name" value="PROTOCADHERIN FAT 4"/>
    <property type="match status" value="1"/>
</dbReference>
<accession>A0ABT3D0E7</accession>
<dbReference type="CDD" id="cd11304">
    <property type="entry name" value="Cadherin_repeat"/>
    <property type="match status" value="3"/>
</dbReference>
<keyword evidence="2" id="KW-0472">Membrane</keyword>
<dbReference type="PROSITE" id="PS50268">
    <property type="entry name" value="CADHERIN_2"/>
    <property type="match status" value="3"/>
</dbReference>
<feature type="domain" description="Cadherin" evidence="3">
    <location>
        <begin position="380"/>
        <end position="481"/>
    </location>
</feature>
<gene>
    <name evidence="4" type="ORF">N7U62_21590</name>
</gene>
<dbReference type="SUPFAM" id="SSF49313">
    <property type="entry name" value="Cadherin-like"/>
    <property type="match status" value="3"/>
</dbReference>
<protein>
    <submittedName>
        <fullName evidence="4">Cadherin domain-containing protein</fullName>
    </submittedName>
</protein>
<dbReference type="NCBIfam" id="TIGR04183">
    <property type="entry name" value="Por_Secre_tail"/>
    <property type="match status" value="1"/>
</dbReference>
<feature type="domain" description="Cadherin" evidence="3">
    <location>
        <begin position="480"/>
        <end position="596"/>
    </location>
</feature>
<feature type="domain" description="Cadherin" evidence="3">
    <location>
        <begin position="286"/>
        <end position="381"/>
    </location>
</feature>
<name>A0ABT3D0E7_9BACT</name>
<dbReference type="SMART" id="SM00112">
    <property type="entry name" value="CA"/>
    <property type="match status" value="3"/>
</dbReference>
<dbReference type="Pfam" id="PF00028">
    <property type="entry name" value="Cadherin"/>
    <property type="match status" value="3"/>
</dbReference>
<evidence type="ECO:0000259" key="3">
    <source>
        <dbReference type="PROSITE" id="PS50268"/>
    </source>
</evidence>
<evidence type="ECO:0000256" key="1">
    <source>
        <dbReference type="ARBA" id="ARBA00022692"/>
    </source>
</evidence>
<proteinExistence type="predicted"/>
<dbReference type="RefSeq" id="WP_264140196.1">
    <property type="nucleotide sequence ID" value="NZ_JAOYOD010000001.1"/>
</dbReference>
<evidence type="ECO:0000256" key="2">
    <source>
        <dbReference type="ARBA" id="ARBA00022989"/>
    </source>
</evidence>
<comment type="caution">
    <text evidence="4">The sequence shown here is derived from an EMBL/GenBank/DDBJ whole genome shotgun (WGS) entry which is preliminary data.</text>
</comment>
<dbReference type="Proteomes" id="UP001300692">
    <property type="component" value="Unassembled WGS sequence"/>
</dbReference>
<dbReference type="EMBL" id="JAOYOD010000001">
    <property type="protein sequence ID" value="MCV9389273.1"/>
    <property type="molecule type" value="Genomic_DNA"/>
</dbReference>
<organism evidence="4 5">
    <name type="scientific">Reichenbachiella ulvae</name>
    <dbReference type="NCBI Taxonomy" id="2980104"/>
    <lineage>
        <taxon>Bacteria</taxon>
        <taxon>Pseudomonadati</taxon>
        <taxon>Bacteroidota</taxon>
        <taxon>Cytophagia</taxon>
        <taxon>Cytophagales</taxon>
        <taxon>Reichenbachiellaceae</taxon>
        <taxon>Reichenbachiella</taxon>
    </lineage>
</organism>
<dbReference type="InterPro" id="IPR015919">
    <property type="entry name" value="Cadherin-like_sf"/>
</dbReference>
<dbReference type="Gene3D" id="2.60.40.60">
    <property type="entry name" value="Cadherins"/>
    <property type="match status" value="3"/>
</dbReference>
<sequence>MKENYLHKKLKIGLVLGLVLIGASIESNAQEWTNKGYYNQAAGRVYTPAEDLYILSTDPGDRTAKDRDGVLEVYEYDIAGSAPDLNSDLEAGCMGVLETTVTDTGGGNQRGYDTKNADLYTDNEIYQYAGLRYNGGINGDRGNNAWRRFTVNFSSAGDWYFIYRGGTAGSRISGTKFDVKILEKADISNVISSISVDMTSKTFTDFETAGKGGVVSNVGIMETSTDLIDGGPETAWFKVLDGLSIPSAGEYVMEFRIHEDVVNANSFLGSLALDKSEFDLPQVAPNINPQSFTVKKTVPNGTVVGTVVATDINEDPITFSIEAGNDAGIFAIDASTGELTIADRTNLPASDLYELTVAASDGMASSNAIITIEAGNNAPTIAAQTFSIIEDEEVGDELGTVIASDEDGEILTYSIAAGNEAGIFAIDAASGILTIAKAELVYADQSQYVITVTVDDGNVNNSSSSADITIDVIEFNFTPSISDQNFMVEAGAPVGTEIGRVIASDQNAGDVLTYSILAGNNTGAFAIDENSGVVTVVDEDALWTYNEYILVVQVDDSREVDNTATANITIQLDLSNVLASEVINKNDLLVYPNPTAGQLNLVLSKEMIGAQISITNLSGKLVRNFKVMGTQQQLDLNSIQAGIYMVRIENENLTLTRKFIKQN</sequence>
<keyword evidence="5" id="KW-1185">Reference proteome</keyword>
<dbReference type="PANTHER" id="PTHR24026">
    <property type="entry name" value="FAT ATYPICAL CADHERIN-RELATED"/>
    <property type="match status" value="1"/>
</dbReference>
<evidence type="ECO:0000313" key="5">
    <source>
        <dbReference type="Proteomes" id="UP001300692"/>
    </source>
</evidence>
<dbReference type="InterPro" id="IPR026444">
    <property type="entry name" value="Secre_tail"/>
</dbReference>
<reference evidence="4 5" key="1">
    <citation type="submission" date="2022-10" db="EMBL/GenBank/DDBJ databases">
        <title>Comparative genomics and taxonomic characterization of three novel marine species of genus Reichenbachiella exhibiting antioxidant and polysaccharide degradation activities.</title>
        <authorList>
            <person name="Muhammad N."/>
            <person name="Lee Y.-J."/>
            <person name="Ko J."/>
            <person name="Kim S.-G."/>
        </authorList>
    </citation>
    <scope>NUCLEOTIDE SEQUENCE [LARGE SCALE GENOMIC DNA]</scope>
    <source>
        <strain evidence="4 5">ABR2-5</strain>
    </source>
</reference>
<keyword evidence="2" id="KW-1133">Transmembrane helix</keyword>
<keyword evidence="1" id="KW-0812">Transmembrane</keyword>
<dbReference type="InterPro" id="IPR002126">
    <property type="entry name" value="Cadherin-like_dom"/>
</dbReference>
<dbReference type="Pfam" id="PF18962">
    <property type="entry name" value="Por_Secre_tail"/>
    <property type="match status" value="1"/>
</dbReference>